<dbReference type="STRING" id="595528.A0A0D2X2W9"/>
<keyword evidence="3" id="KW-1185">Reference proteome</keyword>
<evidence type="ECO:0000313" key="2">
    <source>
        <dbReference type="EMBL" id="KJE93289.1"/>
    </source>
</evidence>
<feature type="domain" description="MGAT4 conserved region" evidence="1">
    <location>
        <begin position="166"/>
        <end position="406"/>
    </location>
</feature>
<proteinExistence type="predicted"/>
<dbReference type="eggNOG" id="ENOG502QPQJ">
    <property type="taxonomic scope" value="Eukaryota"/>
</dbReference>
<accession>A0A0D2X2W9</accession>
<name>A0A0D2X2W9_CAPO3</name>
<dbReference type="PhylomeDB" id="A0A0D2X2W9"/>
<evidence type="ECO:0000259" key="1">
    <source>
        <dbReference type="Pfam" id="PF04666"/>
    </source>
</evidence>
<dbReference type="OrthoDB" id="2016523at2759"/>
<dbReference type="PANTHER" id="PTHR12062:SF33">
    <property type="entry name" value="ALPHA-1,6-MANNOSYL-GLYCOPROTEIN 4-BETA-N-ACETYLGLUCOSAMINYLTRANSFERASE-LIKE"/>
    <property type="match status" value="1"/>
</dbReference>
<dbReference type="InterPro" id="IPR006759">
    <property type="entry name" value="Glyco_transf_54"/>
</dbReference>
<dbReference type="Pfam" id="PF04666">
    <property type="entry name" value="MGAT4_cons"/>
    <property type="match status" value="1"/>
</dbReference>
<protein>
    <recommendedName>
        <fullName evidence="1">MGAT4 conserved region domain-containing protein</fullName>
    </recommendedName>
</protein>
<dbReference type="InParanoid" id="A0A0D2X2W9"/>
<reference evidence="3" key="1">
    <citation type="submission" date="2011-02" db="EMBL/GenBank/DDBJ databases">
        <title>The Genome Sequence of Capsaspora owczarzaki ATCC 30864.</title>
        <authorList>
            <person name="Russ C."/>
            <person name="Cuomo C."/>
            <person name="Burger G."/>
            <person name="Gray M.W."/>
            <person name="Holland P.W.H."/>
            <person name="King N."/>
            <person name="Lang F.B.F."/>
            <person name="Roger A.J."/>
            <person name="Ruiz-Trillo I."/>
            <person name="Young S.K."/>
            <person name="Zeng Q."/>
            <person name="Gargeya S."/>
            <person name="Alvarado L."/>
            <person name="Berlin A."/>
            <person name="Chapman S.B."/>
            <person name="Chen Z."/>
            <person name="Freedman E."/>
            <person name="Gellesch M."/>
            <person name="Goldberg J."/>
            <person name="Griggs A."/>
            <person name="Gujja S."/>
            <person name="Heilman E."/>
            <person name="Heiman D."/>
            <person name="Howarth C."/>
            <person name="Mehta T."/>
            <person name="Neiman D."/>
            <person name="Pearson M."/>
            <person name="Roberts A."/>
            <person name="Saif S."/>
            <person name="Shea T."/>
            <person name="Shenoy N."/>
            <person name="Sisk P."/>
            <person name="Stolte C."/>
            <person name="Sykes S."/>
            <person name="White J."/>
            <person name="Yandava C."/>
            <person name="Haas B."/>
            <person name="Nusbaum C."/>
            <person name="Birren B."/>
        </authorList>
    </citation>
    <scope>NUCLEOTIDE SEQUENCE</scope>
    <source>
        <strain evidence="3">ATCC 30864</strain>
    </source>
</reference>
<dbReference type="GO" id="GO:0008375">
    <property type="term" value="F:acetylglucosaminyltransferase activity"/>
    <property type="evidence" value="ECO:0007669"/>
    <property type="project" value="TreeGrafter"/>
</dbReference>
<dbReference type="PANTHER" id="PTHR12062">
    <property type="entry name" value="N-ACETYLGLUCOSAMINYLTRANSFERASE VI"/>
    <property type="match status" value="1"/>
</dbReference>
<sequence length="560" mass="62880">MASASQRRLIIYILGLALFVALGVNVVCNMRKARVDRPWTQSQPTFVRRARPGVSPNEDGIAPSFRMAACECPRPATAIGRKGLGDNGDEVRDYPARQCPTHAPAAPADGLTAQQALQLAANQKPAFEFAGGPPLAAAARALPNEPAWQTSDVFLVRREGHLLPRRNGVKLVVGIPTLARPENKSYLSETLRSLIARSSQEELDAMLIVIFLADMDKNKAMAIYTQFIHPEFEPYVRDGLIDVITAKKSAYPVYPTPLPRRTFNDPEDRVKWRSKQCFDFALLMEYSKGRGDYYLQLEDDVLAADNFASSILAVVDESSYMNPPWSMLEFSRLGFIGKLFRDTELLEMAAMFRFYHYDQPVDYLMTYFIQIKTQGSRLLTKYALFQHIGTQSTLPGKIQRLTDPSFRQDGETGGIDDSVNDALPMDRRNWPRNPPAVIKTNIDHYSNFDPRPWYNNRRVFWAPVHKGSYFIVQFNMPLKISQVLIHTSHPTKPADLVEHGALAIATDAAVSDFREVLSASGPKFEWTSQDSRLITGLKFTVTADQGSWAVFSRITIIPAN</sequence>
<dbReference type="Proteomes" id="UP000008743">
    <property type="component" value="Unassembled WGS sequence"/>
</dbReference>
<evidence type="ECO:0000313" key="3">
    <source>
        <dbReference type="Proteomes" id="UP000008743"/>
    </source>
</evidence>
<dbReference type="EMBL" id="KE346365">
    <property type="protein sequence ID" value="KJE93289.1"/>
    <property type="molecule type" value="Genomic_DNA"/>
</dbReference>
<organism evidence="2 3">
    <name type="scientific">Capsaspora owczarzaki (strain ATCC 30864)</name>
    <dbReference type="NCBI Taxonomy" id="595528"/>
    <lineage>
        <taxon>Eukaryota</taxon>
        <taxon>Filasterea</taxon>
        <taxon>Capsaspora</taxon>
    </lineage>
</organism>
<dbReference type="AlphaFoldDB" id="A0A0D2X2W9"/>
<dbReference type="RefSeq" id="XP_004347921.1">
    <property type="nucleotide sequence ID" value="XM_004347871.2"/>
</dbReference>
<gene>
    <name evidence="2" type="ORF">CAOG_004096</name>
</gene>
<dbReference type="GO" id="GO:0006487">
    <property type="term" value="P:protein N-linked glycosylation"/>
    <property type="evidence" value="ECO:0007669"/>
    <property type="project" value="TreeGrafter"/>
</dbReference>
<dbReference type="InterPro" id="IPR057279">
    <property type="entry name" value="MGAT4"/>
</dbReference>